<evidence type="ECO:0000259" key="2">
    <source>
        <dbReference type="PROSITE" id="PS50112"/>
    </source>
</evidence>
<dbReference type="SMART" id="SM00091">
    <property type="entry name" value="PAS"/>
    <property type="match status" value="1"/>
</dbReference>
<dbReference type="InterPro" id="IPR035965">
    <property type="entry name" value="PAS-like_dom_sf"/>
</dbReference>
<reference evidence="7" key="1">
    <citation type="journal article" date="2019" name="Int. J. Syst. Evol. Microbiol.">
        <title>The Global Catalogue of Microorganisms (GCM) 10K type strain sequencing project: providing services to taxonomists for standard genome sequencing and annotation.</title>
        <authorList>
            <consortium name="The Broad Institute Genomics Platform"/>
            <consortium name="The Broad Institute Genome Sequencing Center for Infectious Disease"/>
            <person name="Wu L."/>
            <person name="Ma J."/>
        </authorList>
    </citation>
    <scope>NUCLEOTIDE SEQUENCE [LARGE SCALE GENOMIC DNA]</scope>
    <source>
        <strain evidence="7">CCUG 56401</strain>
    </source>
</reference>
<dbReference type="InterPro" id="IPR000160">
    <property type="entry name" value="GGDEF_dom"/>
</dbReference>
<dbReference type="CDD" id="cd01949">
    <property type="entry name" value="GGDEF"/>
    <property type="match status" value="1"/>
</dbReference>
<dbReference type="SUPFAM" id="SSF55073">
    <property type="entry name" value="Nucleotide cyclase"/>
    <property type="match status" value="1"/>
</dbReference>
<evidence type="ECO:0000259" key="3">
    <source>
        <dbReference type="PROSITE" id="PS50113"/>
    </source>
</evidence>
<dbReference type="PROSITE" id="PS50887">
    <property type="entry name" value="GGDEF"/>
    <property type="match status" value="1"/>
</dbReference>
<comment type="caution">
    <text evidence="6">The sequence shown here is derived from an EMBL/GenBank/DDBJ whole genome shotgun (WGS) entry which is preliminary data.</text>
</comment>
<protein>
    <submittedName>
        <fullName evidence="6">EAL domain-containing protein</fullName>
    </submittedName>
</protein>
<dbReference type="SMART" id="SM00267">
    <property type="entry name" value="GGDEF"/>
    <property type="match status" value="1"/>
</dbReference>
<dbReference type="EMBL" id="JBHTIW010000023">
    <property type="protein sequence ID" value="MFD0922665.1"/>
    <property type="molecule type" value="Genomic_DNA"/>
</dbReference>
<feature type="domain" description="GGDEF" evidence="5">
    <location>
        <begin position="260"/>
        <end position="393"/>
    </location>
</feature>
<dbReference type="InterPro" id="IPR000700">
    <property type="entry name" value="PAS-assoc_C"/>
</dbReference>
<dbReference type="InterPro" id="IPR001633">
    <property type="entry name" value="EAL_dom"/>
</dbReference>
<dbReference type="Proteomes" id="UP001597018">
    <property type="component" value="Unassembled WGS sequence"/>
</dbReference>
<evidence type="ECO:0000313" key="7">
    <source>
        <dbReference type="Proteomes" id="UP001597018"/>
    </source>
</evidence>
<dbReference type="Pfam" id="PF13426">
    <property type="entry name" value="PAS_9"/>
    <property type="match status" value="1"/>
</dbReference>
<dbReference type="InterPro" id="IPR043128">
    <property type="entry name" value="Rev_trsase/Diguanyl_cyclase"/>
</dbReference>
<dbReference type="InterPro" id="IPR029787">
    <property type="entry name" value="Nucleotide_cyclase"/>
</dbReference>
<dbReference type="SUPFAM" id="SSF141868">
    <property type="entry name" value="EAL domain-like"/>
    <property type="match status" value="1"/>
</dbReference>
<dbReference type="Gene3D" id="3.30.70.270">
    <property type="match status" value="1"/>
</dbReference>
<evidence type="ECO:0000313" key="6">
    <source>
        <dbReference type="EMBL" id="MFD0922665.1"/>
    </source>
</evidence>
<dbReference type="InterPro" id="IPR052155">
    <property type="entry name" value="Biofilm_reg_signaling"/>
</dbReference>
<name>A0ABW3FZF5_9PSEU</name>
<dbReference type="Gene3D" id="3.20.20.450">
    <property type="entry name" value="EAL domain"/>
    <property type="match status" value="1"/>
</dbReference>
<feature type="domain" description="PAS" evidence="2">
    <location>
        <begin position="108"/>
        <end position="166"/>
    </location>
</feature>
<dbReference type="PROSITE" id="PS50112">
    <property type="entry name" value="PAS"/>
    <property type="match status" value="2"/>
</dbReference>
<dbReference type="Pfam" id="PF00989">
    <property type="entry name" value="PAS"/>
    <property type="match status" value="1"/>
</dbReference>
<feature type="domain" description="EAL" evidence="4">
    <location>
        <begin position="402"/>
        <end position="655"/>
    </location>
</feature>
<organism evidence="6 7">
    <name type="scientific">Saccharopolyspora rosea</name>
    <dbReference type="NCBI Taxonomy" id="524884"/>
    <lineage>
        <taxon>Bacteria</taxon>
        <taxon>Bacillati</taxon>
        <taxon>Actinomycetota</taxon>
        <taxon>Actinomycetes</taxon>
        <taxon>Pseudonocardiales</taxon>
        <taxon>Pseudonocardiaceae</taxon>
        <taxon>Saccharopolyspora</taxon>
    </lineage>
</organism>
<evidence type="ECO:0000259" key="5">
    <source>
        <dbReference type="PROSITE" id="PS50887"/>
    </source>
</evidence>
<feature type="domain" description="PAC" evidence="3">
    <location>
        <begin position="58"/>
        <end position="110"/>
    </location>
</feature>
<evidence type="ECO:0000256" key="1">
    <source>
        <dbReference type="SAM" id="MobiDB-lite"/>
    </source>
</evidence>
<dbReference type="CDD" id="cd01948">
    <property type="entry name" value="EAL"/>
    <property type="match status" value="1"/>
</dbReference>
<dbReference type="InterPro" id="IPR013767">
    <property type="entry name" value="PAS_fold"/>
</dbReference>
<dbReference type="SMART" id="SM00052">
    <property type="entry name" value="EAL"/>
    <property type="match status" value="1"/>
</dbReference>
<dbReference type="NCBIfam" id="TIGR00229">
    <property type="entry name" value="sensory_box"/>
    <property type="match status" value="2"/>
</dbReference>
<feature type="region of interest" description="Disordered" evidence="1">
    <location>
        <begin position="156"/>
        <end position="176"/>
    </location>
</feature>
<dbReference type="PANTHER" id="PTHR44757">
    <property type="entry name" value="DIGUANYLATE CYCLASE DGCP"/>
    <property type="match status" value="1"/>
</dbReference>
<dbReference type="Pfam" id="PF00990">
    <property type="entry name" value="GGDEF"/>
    <property type="match status" value="1"/>
</dbReference>
<dbReference type="PROSITE" id="PS50883">
    <property type="entry name" value="EAL"/>
    <property type="match status" value="1"/>
</dbReference>
<dbReference type="InterPro" id="IPR035919">
    <property type="entry name" value="EAL_sf"/>
</dbReference>
<dbReference type="InterPro" id="IPR000014">
    <property type="entry name" value="PAS"/>
</dbReference>
<sequence>MLDVDGHVTSWNPGAEQIKGYRADEILGRHFAVFYPPERVVTGDPDNPLREAARVGYHLDQGWRVRKDGSRFFADVAITALRASDGRLRGFAKVTRDETDARTRQERASRRFSDLCGVIPVGIALFDESGRVVDANDTLCRLLCLERDHLRGTHAADLLHPQDRDEPLLGSRPNSPADEAVHRVLARSDELPLHCDVRTAVSVHDDGSRFWLVAFQDVTDRQQQTERLRYEATHDALTGLPNRRAVRDLLGELMHGPDAERVAVLFCDVNNFKRINDSLGHDAGDEVVVELARRLREGVPPCCTAARLSGDEFVVVCPDVGGVGGLSRLAEVVSGVLRTAVPVRGQLVRVSAAVGGVVGADAAGRGEDLLRFADAAMYRAKRGGPGRVSLADPALVAAVDGQLRLETELREAIEGDGLTLHYQPITDGRGEILSAEALVRWHHPVHGLLSPGAFLPVAEQSDLLPDLDRWVLRTALAEAAGWPAPGGRHPSIAVNLSGLLPHHPEFAAEIAASIDESGIDPRRVVLELVETVLLDLPAGPRRVMEELAEQGVRFAVDDFGTGYSSLARLKDTPTQIIKADRQFVAGLGEDGRDLAIARAVAEFAHALGCLCVAEGVETRDQHDLLAGVGIDAYQGWLFSHALPREEFRDLLGDGRLHR</sequence>
<dbReference type="SUPFAM" id="SSF55785">
    <property type="entry name" value="PYP-like sensor domain (PAS domain)"/>
    <property type="match status" value="2"/>
</dbReference>
<accession>A0ABW3FZF5</accession>
<proteinExistence type="predicted"/>
<dbReference type="Gene3D" id="3.30.450.20">
    <property type="entry name" value="PAS domain"/>
    <property type="match status" value="2"/>
</dbReference>
<keyword evidence="7" id="KW-1185">Reference proteome</keyword>
<evidence type="ECO:0000259" key="4">
    <source>
        <dbReference type="PROSITE" id="PS50883"/>
    </source>
</evidence>
<dbReference type="PROSITE" id="PS50113">
    <property type="entry name" value="PAC"/>
    <property type="match status" value="1"/>
</dbReference>
<gene>
    <name evidence="6" type="ORF">ACFQ16_23210</name>
</gene>
<dbReference type="NCBIfam" id="TIGR00254">
    <property type="entry name" value="GGDEF"/>
    <property type="match status" value="1"/>
</dbReference>
<dbReference type="RefSeq" id="WP_380759464.1">
    <property type="nucleotide sequence ID" value="NZ_BAABLT010000042.1"/>
</dbReference>
<feature type="domain" description="PAS" evidence="2">
    <location>
        <begin position="1"/>
        <end position="39"/>
    </location>
</feature>
<dbReference type="CDD" id="cd00130">
    <property type="entry name" value="PAS"/>
    <property type="match status" value="2"/>
</dbReference>
<dbReference type="PANTHER" id="PTHR44757:SF2">
    <property type="entry name" value="BIOFILM ARCHITECTURE MAINTENANCE PROTEIN MBAA"/>
    <property type="match status" value="1"/>
</dbReference>
<dbReference type="Pfam" id="PF00563">
    <property type="entry name" value="EAL"/>
    <property type="match status" value="1"/>
</dbReference>